<proteinExistence type="inferred from homology"/>
<dbReference type="SUPFAM" id="SSF53955">
    <property type="entry name" value="Lysozyme-like"/>
    <property type="match status" value="1"/>
</dbReference>
<evidence type="ECO:0000256" key="1">
    <source>
        <dbReference type="ARBA" id="ARBA00010859"/>
    </source>
</evidence>
<evidence type="ECO:0000313" key="8">
    <source>
        <dbReference type="Proteomes" id="UP000075880"/>
    </source>
</evidence>
<dbReference type="Gene3D" id="1.10.530.10">
    <property type="match status" value="1"/>
</dbReference>
<dbReference type="EnsemblMetazoa" id="ENSAATROPT011262">
    <property type="protein sequence ID" value="ENSAATROPP010175"/>
    <property type="gene ID" value="ENSAATROPG009172"/>
</dbReference>
<keyword evidence="8" id="KW-1185">Reference proteome</keyword>
<comment type="similarity">
    <text evidence="1 4">Belongs to the glycosyl hydrolase 22 family.</text>
</comment>
<dbReference type="PROSITE" id="PS00128">
    <property type="entry name" value="GLYCOSYL_HYDROL_F22_1"/>
    <property type="match status" value="1"/>
</dbReference>
<dbReference type="InterPro" id="IPR000974">
    <property type="entry name" value="Glyco_hydro_22_lys"/>
</dbReference>
<sequence>MTTMKLFVVTIVLAILSSAYGKIFTKCELANVLFNNGFPKSQIPDWLCIAQNESGYNTAALNTKNTNGSMDYGMFQINNKYWCSTTSTPGKDCNITCAKLLDDNILDDLTCIRTIFNRHKFSAWVAWRNKCNGKPLPSIAECF</sequence>
<accession>A0AAG5DH30</accession>
<keyword evidence="3" id="KW-1015">Disulfide bond</keyword>
<dbReference type="SMART" id="SM00263">
    <property type="entry name" value="LYZ1"/>
    <property type="match status" value="1"/>
</dbReference>
<reference evidence="7" key="1">
    <citation type="submission" date="2024-04" db="UniProtKB">
        <authorList>
            <consortium name="EnsemblMetazoa"/>
        </authorList>
    </citation>
    <scope>IDENTIFICATION</scope>
    <source>
        <strain evidence="7">EBRO</strain>
    </source>
</reference>
<dbReference type="CDD" id="cd16899">
    <property type="entry name" value="LYZ_C_invert"/>
    <property type="match status" value="1"/>
</dbReference>
<dbReference type="FunFam" id="1.10.530.10:FF:000001">
    <property type="entry name" value="Lysozyme C"/>
    <property type="match status" value="1"/>
</dbReference>
<evidence type="ECO:0000256" key="2">
    <source>
        <dbReference type="ARBA" id="ARBA00022729"/>
    </source>
</evidence>
<dbReference type="InterPro" id="IPR001916">
    <property type="entry name" value="Glyco_hydro_22"/>
</dbReference>
<dbReference type="PANTHER" id="PTHR11407">
    <property type="entry name" value="LYSOZYME C"/>
    <property type="match status" value="1"/>
</dbReference>
<dbReference type="Pfam" id="PF00062">
    <property type="entry name" value="Lys"/>
    <property type="match status" value="1"/>
</dbReference>
<evidence type="ECO:0000256" key="3">
    <source>
        <dbReference type="ARBA" id="ARBA00023157"/>
    </source>
</evidence>
<dbReference type="PRINTS" id="PR00135">
    <property type="entry name" value="LYZLACT"/>
</dbReference>
<evidence type="ECO:0000313" key="7">
    <source>
        <dbReference type="EnsemblMetazoa" id="ENSAATROPP010175"/>
    </source>
</evidence>
<feature type="domain" description="Glycosyl hydrolases family 22 (GH22)" evidence="6">
    <location>
        <begin position="93"/>
        <end position="111"/>
    </location>
</feature>
<protein>
    <recommendedName>
        <fullName evidence="6">Glycosyl hydrolases family 22 (GH22) domain-containing protein</fullName>
    </recommendedName>
</protein>
<dbReference type="AlphaFoldDB" id="A0AAG5DH30"/>
<name>A0AAG5DH30_ANOAO</name>
<evidence type="ECO:0000256" key="4">
    <source>
        <dbReference type="RuleBase" id="RU004440"/>
    </source>
</evidence>
<evidence type="ECO:0000256" key="5">
    <source>
        <dbReference type="SAM" id="SignalP"/>
    </source>
</evidence>
<dbReference type="PROSITE" id="PS51348">
    <property type="entry name" value="GLYCOSYL_HYDROL_F22_2"/>
    <property type="match status" value="1"/>
</dbReference>
<evidence type="ECO:0000259" key="6">
    <source>
        <dbReference type="PROSITE" id="PS00128"/>
    </source>
</evidence>
<dbReference type="PANTHER" id="PTHR11407:SF36">
    <property type="entry name" value="GEO02684P1-RELATED"/>
    <property type="match status" value="1"/>
</dbReference>
<keyword evidence="2 5" id="KW-0732">Signal</keyword>
<organism evidence="7 8">
    <name type="scientific">Anopheles atroparvus</name>
    <name type="common">European mosquito</name>
    <dbReference type="NCBI Taxonomy" id="41427"/>
    <lineage>
        <taxon>Eukaryota</taxon>
        <taxon>Metazoa</taxon>
        <taxon>Ecdysozoa</taxon>
        <taxon>Arthropoda</taxon>
        <taxon>Hexapoda</taxon>
        <taxon>Insecta</taxon>
        <taxon>Pterygota</taxon>
        <taxon>Neoptera</taxon>
        <taxon>Endopterygota</taxon>
        <taxon>Diptera</taxon>
        <taxon>Nematocera</taxon>
        <taxon>Culicoidea</taxon>
        <taxon>Culicidae</taxon>
        <taxon>Anophelinae</taxon>
        <taxon>Anopheles</taxon>
    </lineage>
</organism>
<dbReference type="InterPro" id="IPR023346">
    <property type="entry name" value="Lysozyme-like_dom_sf"/>
</dbReference>
<dbReference type="InterPro" id="IPR019799">
    <property type="entry name" value="Glyco_hydro_22_CS"/>
</dbReference>
<feature type="signal peptide" evidence="5">
    <location>
        <begin position="1"/>
        <end position="21"/>
    </location>
</feature>
<dbReference type="Proteomes" id="UP000075880">
    <property type="component" value="Unassembled WGS sequence"/>
</dbReference>
<dbReference type="GO" id="GO:0003796">
    <property type="term" value="F:lysozyme activity"/>
    <property type="evidence" value="ECO:0007669"/>
    <property type="project" value="InterPro"/>
</dbReference>
<dbReference type="PRINTS" id="PR00137">
    <property type="entry name" value="LYSOZYME"/>
</dbReference>
<feature type="chain" id="PRO_5042548920" description="Glycosyl hydrolases family 22 (GH22) domain-containing protein" evidence="5">
    <location>
        <begin position="22"/>
        <end position="143"/>
    </location>
</feature>